<comment type="subcellular location">
    <subcellularLocation>
        <location evidence="2">Golgi apparatus</location>
    </subcellularLocation>
    <subcellularLocation>
        <location evidence="1">Lysosome</location>
    </subcellularLocation>
</comment>
<sequence length="179" mass="19935">MAASGDRVNYEDPLELGTEDDLPDGWDITTFYLLFLDLPHGWQKQHDSRGNVFFFDAVNRCTTYADPRLAQSFTKHKDNFKRLDSYSTAMQVLSGEDLSGRVAVITGSNSGIGFETAKALALCGAHVILACRDMNKANKAAAMIRAAQTPEPYVETMLLDLASFASIRDFAREFRQKKL</sequence>
<keyword evidence="5" id="KW-0879">Wnt signaling pathway</keyword>
<dbReference type="EMBL" id="JARQWQ010000053">
    <property type="protein sequence ID" value="KAK2556778.1"/>
    <property type="molecule type" value="Genomic_DNA"/>
</dbReference>
<evidence type="ECO:0000256" key="9">
    <source>
        <dbReference type="ARBA" id="ARBA00023034"/>
    </source>
</evidence>
<evidence type="ECO:0000256" key="3">
    <source>
        <dbReference type="ARBA" id="ARBA00006484"/>
    </source>
</evidence>
<evidence type="ECO:0000256" key="4">
    <source>
        <dbReference type="ARBA" id="ARBA00016094"/>
    </source>
</evidence>
<dbReference type="Proteomes" id="UP001249851">
    <property type="component" value="Unassembled WGS sequence"/>
</dbReference>
<name>A0AAD9Q8N1_ACRCE</name>
<evidence type="ECO:0000313" key="12">
    <source>
        <dbReference type="EMBL" id="KAK2556778.1"/>
    </source>
</evidence>
<gene>
    <name evidence="12" type="ORF">P5673_020980</name>
</gene>
<evidence type="ECO:0000256" key="8">
    <source>
        <dbReference type="ARBA" id="ARBA00023002"/>
    </source>
</evidence>
<dbReference type="GO" id="GO:0016055">
    <property type="term" value="P:Wnt signaling pathway"/>
    <property type="evidence" value="ECO:0007669"/>
    <property type="project" value="UniProtKB-KW"/>
</dbReference>
<proteinExistence type="inferred from homology"/>
<accession>A0AAD9Q8N1</accession>
<evidence type="ECO:0000256" key="7">
    <source>
        <dbReference type="ARBA" id="ARBA00022857"/>
    </source>
</evidence>
<dbReference type="GO" id="GO:0016491">
    <property type="term" value="F:oxidoreductase activity"/>
    <property type="evidence" value="ECO:0007669"/>
    <property type="project" value="UniProtKB-KW"/>
</dbReference>
<organism evidence="12 13">
    <name type="scientific">Acropora cervicornis</name>
    <name type="common">Staghorn coral</name>
    <dbReference type="NCBI Taxonomy" id="6130"/>
    <lineage>
        <taxon>Eukaryota</taxon>
        <taxon>Metazoa</taxon>
        <taxon>Cnidaria</taxon>
        <taxon>Anthozoa</taxon>
        <taxon>Hexacorallia</taxon>
        <taxon>Scleractinia</taxon>
        <taxon>Astrocoeniina</taxon>
        <taxon>Acroporidae</taxon>
        <taxon>Acropora</taxon>
    </lineage>
</organism>
<reference evidence="12" key="1">
    <citation type="journal article" date="2023" name="G3 (Bethesda)">
        <title>Whole genome assembly and annotation of the endangered Caribbean coral Acropora cervicornis.</title>
        <authorList>
            <person name="Selwyn J.D."/>
            <person name="Vollmer S.V."/>
        </authorList>
    </citation>
    <scope>NUCLEOTIDE SEQUENCE</scope>
    <source>
        <strain evidence="12">K2</strain>
    </source>
</reference>
<evidence type="ECO:0000256" key="2">
    <source>
        <dbReference type="ARBA" id="ARBA00004555"/>
    </source>
</evidence>
<dbReference type="InterPro" id="IPR036020">
    <property type="entry name" value="WW_dom_sf"/>
</dbReference>
<dbReference type="Gene3D" id="2.20.70.10">
    <property type="match status" value="1"/>
</dbReference>
<keyword evidence="6" id="KW-0053">Apoptosis</keyword>
<dbReference type="SMART" id="SM00456">
    <property type="entry name" value="WW"/>
    <property type="match status" value="1"/>
</dbReference>
<dbReference type="SUPFAM" id="SSF51735">
    <property type="entry name" value="NAD(P)-binding Rossmann-fold domains"/>
    <property type="match status" value="1"/>
</dbReference>
<comment type="caution">
    <text evidence="12">The sequence shown here is derived from an EMBL/GenBank/DDBJ whole genome shotgun (WGS) entry which is preliminary data.</text>
</comment>
<dbReference type="InterPro" id="IPR002347">
    <property type="entry name" value="SDR_fam"/>
</dbReference>
<keyword evidence="7" id="KW-0521">NADP</keyword>
<evidence type="ECO:0000313" key="13">
    <source>
        <dbReference type="Proteomes" id="UP001249851"/>
    </source>
</evidence>
<keyword evidence="13" id="KW-1185">Reference proteome</keyword>
<comment type="similarity">
    <text evidence="3">Belongs to the short-chain dehydrogenases/reductases (SDR) family.</text>
</comment>
<evidence type="ECO:0000259" key="11">
    <source>
        <dbReference type="PROSITE" id="PS50020"/>
    </source>
</evidence>
<dbReference type="AlphaFoldDB" id="A0AAD9Q8N1"/>
<keyword evidence="10" id="KW-0458">Lysosome</keyword>
<evidence type="ECO:0000256" key="1">
    <source>
        <dbReference type="ARBA" id="ARBA00004371"/>
    </source>
</evidence>
<dbReference type="InterPro" id="IPR036291">
    <property type="entry name" value="NAD(P)-bd_dom_sf"/>
</dbReference>
<protein>
    <recommendedName>
        <fullName evidence="4">WW domain-containing oxidoreductase</fullName>
    </recommendedName>
</protein>
<dbReference type="GO" id="GO:0005764">
    <property type="term" value="C:lysosome"/>
    <property type="evidence" value="ECO:0007669"/>
    <property type="project" value="UniProtKB-SubCell"/>
</dbReference>
<dbReference type="PANTHER" id="PTHR24320">
    <property type="entry name" value="RETINOL DEHYDROGENASE"/>
    <property type="match status" value="1"/>
</dbReference>
<dbReference type="Pfam" id="PF00106">
    <property type="entry name" value="adh_short"/>
    <property type="match status" value="1"/>
</dbReference>
<dbReference type="CDD" id="cd00201">
    <property type="entry name" value="WW"/>
    <property type="match status" value="1"/>
</dbReference>
<dbReference type="SUPFAM" id="SSF51045">
    <property type="entry name" value="WW domain"/>
    <property type="match status" value="1"/>
</dbReference>
<dbReference type="GO" id="GO:0006915">
    <property type="term" value="P:apoptotic process"/>
    <property type="evidence" value="ECO:0007669"/>
    <property type="project" value="UniProtKB-KW"/>
</dbReference>
<dbReference type="InterPro" id="IPR001202">
    <property type="entry name" value="WW_dom"/>
</dbReference>
<dbReference type="Gene3D" id="3.40.50.720">
    <property type="entry name" value="NAD(P)-binding Rossmann-like Domain"/>
    <property type="match status" value="1"/>
</dbReference>
<dbReference type="PROSITE" id="PS01159">
    <property type="entry name" value="WW_DOMAIN_1"/>
    <property type="match status" value="1"/>
</dbReference>
<reference evidence="12" key="2">
    <citation type="journal article" date="2023" name="Science">
        <title>Genomic signatures of disease resistance in endangered staghorn corals.</title>
        <authorList>
            <person name="Vollmer S.V."/>
            <person name="Selwyn J.D."/>
            <person name="Despard B.A."/>
            <person name="Roesel C.L."/>
        </authorList>
    </citation>
    <scope>NUCLEOTIDE SEQUENCE</scope>
    <source>
        <strain evidence="12">K2</strain>
    </source>
</reference>
<evidence type="ECO:0000256" key="5">
    <source>
        <dbReference type="ARBA" id="ARBA00022687"/>
    </source>
</evidence>
<evidence type="ECO:0000256" key="10">
    <source>
        <dbReference type="ARBA" id="ARBA00023228"/>
    </source>
</evidence>
<dbReference type="PROSITE" id="PS50020">
    <property type="entry name" value="WW_DOMAIN_2"/>
    <property type="match status" value="1"/>
</dbReference>
<dbReference type="PANTHER" id="PTHR24320:SF282">
    <property type="entry name" value="WW DOMAIN-CONTAINING OXIDOREDUCTASE"/>
    <property type="match status" value="1"/>
</dbReference>
<keyword evidence="9" id="KW-0333">Golgi apparatus</keyword>
<feature type="domain" description="WW" evidence="11">
    <location>
        <begin position="36"/>
        <end position="69"/>
    </location>
</feature>
<evidence type="ECO:0000256" key="6">
    <source>
        <dbReference type="ARBA" id="ARBA00022703"/>
    </source>
</evidence>
<keyword evidence="8" id="KW-0560">Oxidoreductase</keyword>
<dbReference type="GO" id="GO:0005794">
    <property type="term" value="C:Golgi apparatus"/>
    <property type="evidence" value="ECO:0007669"/>
    <property type="project" value="UniProtKB-SubCell"/>
</dbReference>